<dbReference type="Pfam" id="PF12508">
    <property type="entry name" value="Transposon_TraM"/>
    <property type="match status" value="1"/>
</dbReference>
<dbReference type="InterPro" id="IPR055407">
    <property type="entry name" value="TraM_C"/>
</dbReference>
<reference evidence="3 4" key="1">
    <citation type="submission" date="2018-06" db="EMBL/GenBank/DDBJ databases">
        <title>Genomic Encyclopedia of Archaeal and Bacterial Type Strains, Phase II (KMG-II): from individual species to whole genera.</title>
        <authorList>
            <person name="Goeker M."/>
        </authorList>
    </citation>
    <scope>NUCLEOTIDE SEQUENCE [LARGE SCALE GENOMIC DNA]</scope>
    <source>
        <strain evidence="3 4">DSM 23857</strain>
    </source>
</reference>
<dbReference type="AlphaFoldDB" id="A0A327Q1C8"/>
<organism evidence="3 4">
    <name type="scientific">Chitinophaga skermanii</name>
    <dbReference type="NCBI Taxonomy" id="331697"/>
    <lineage>
        <taxon>Bacteria</taxon>
        <taxon>Pseudomonadati</taxon>
        <taxon>Bacteroidota</taxon>
        <taxon>Chitinophagia</taxon>
        <taxon>Chitinophagales</taxon>
        <taxon>Chitinophagaceae</taxon>
        <taxon>Chitinophaga</taxon>
    </lineage>
</organism>
<evidence type="ECO:0000313" key="4">
    <source>
        <dbReference type="Proteomes" id="UP000249547"/>
    </source>
</evidence>
<feature type="domain" description="Conjugative transposon TraM C-terminal" evidence="2">
    <location>
        <begin position="173"/>
        <end position="312"/>
    </location>
</feature>
<protein>
    <submittedName>
        <fullName evidence="3">Uncharacterized protein DUF3714</fullName>
    </submittedName>
</protein>
<keyword evidence="1" id="KW-0812">Transmembrane</keyword>
<evidence type="ECO:0000313" key="3">
    <source>
        <dbReference type="EMBL" id="RAI97022.1"/>
    </source>
</evidence>
<comment type="caution">
    <text evidence="3">The sequence shown here is derived from an EMBL/GenBank/DDBJ whole genome shotgun (WGS) entry which is preliminary data.</text>
</comment>
<keyword evidence="1" id="KW-0472">Membrane</keyword>
<evidence type="ECO:0000256" key="1">
    <source>
        <dbReference type="SAM" id="Phobius"/>
    </source>
</evidence>
<accession>A0A327Q1C8</accession>
<keyword evidence="4" id="KW-1185">Reference proteome</keyword>
<dbReference type="EMBL" id="QLLL01000017">
    <property type="protein sequence ID" value="RAI97022.1"/>
    <property type="molecule type" value="Genomic_DNA"/>
</dbReference>
<dbReference type="Proteomes" id="UP000249547">
    <property type="component" value="Unassembled WGS sequence"/>
</dbReference>
<keyword evidence="1" id="KW-1133">Transmembrane helix</keyword>
<gene>
    <name evidence="3" type="ORF">LX64_05167</name>
</gene>
<name>A0A327Q1C8_9BACT</name>
<evidence type="ECO:0000259" key="2">
    <source>
        <dbReference type="Pfam" id="PF12508"/>
    </source>
</evidence>
<proteinExistence type="predicted"/>
<sequence length="315" mass="34464">MNRAQIIAVATLSLAVISFIFWMVARSSDTAGPSIGNFTDDDGKFTYKDMMNNMENKHFYEKLSNDGEQDSAIIITKRLEVESHATGRLESSVDPAAQKAVDDIRSFKADIKKEGKREDEIIAEIVKRETKQDYINNSTNASRNVEESSLPVNSSSNNLVFGTPQKNNLNVLVKAVILNTVDVRNGSTVRIMVLDNVELNGVAFTNSMIVKGIVSIRDSRVLITIPGHDTGQQTGFFSVCDKDGVEGLLIEGSINTEDNPTKEAVKEEAEQQISQVVGGGMIGSVVRVMKSFGAVKREVAVKIPAGYKVLIKTFK</sequence>
<feature type="transmembrane region" description="Helical" evidence="1">
    <location>
        <begin position="6"/>
        <end position="25"/>
    </location>
</feature>